<organism evidence="2 3">
    <name type="scientific">Pseudolycoriella hygida</name>
    <dbReference type="NCBI Taxonomy" id="35572"/>
    <lineage>
        <taxon>Eukaryota</taxon>
        <taxon>Metazoa</taxon>
        <taxon>Ecdysozoa</taxon>
        <taxon>Arthropoda</taxon>
        <taxon>Hexapoda</taxon>
        <taxon>Insecta</taxon>
        <taxon>Pterygota</taxon>
        <taxon>Neoptera</taxon>
        <taxon>Endopterygota</taxon>
        <taxon>Diptera</taxon>
        <taxon>Nematocera</taxon>
        <taxon>Sciaroidea</taxon>
        <taxon>Sciaridae</taxon>
        <taxon>Pseudolycoriella</taxon>
    </lineage>
</organism>
<keyword evidence="1" id="KW-0732">Signal</keyword>
<dbReference type="Proteomes" id="UP001151699">
    <property type="component" value="Chromosome A"/>
</dbReference>
<gene>
    <name evidence="2" type="primary">Duox_0</name>
    <name evidence="2" type="ORF">Bhyg_03630</name>
</gene>
<feature type="chain" id="PRO_5040121577" evidence="1">
    <location>
        <begin position="30"/>
        <end position="74"/>
    </location>
</feature>
<evidence type="ECO:0000256" key="1">
    <source>
        <dbReference type="SAM" id="SignalP"/>
    </source>
</evidence>
<feature type="signal peptide" evidence="1">
    <location>
        <begin position="1"/>
        <end position="29"/>
    </location>
</feature>
<accession>A0A9Q0NEE5</accession>
<keyword evidence="3" id="KW-1185">Reference proteome</keyword>
<name>A0A9Q0NEE5_9DIPT</name>
<evidence type="ECO:0000313" key="3">
    <source>
        <dbReference type="Proteomes" id="UP001151699"/>
    </source>
</evidence>
<protein>
    <submittedName>
        <fullName evidence="2">Dual oxidase</fullName>
    </submittedName>
</protein>
<sequence length="74" mass="8587">MIVIRIPHEGLLLFAIINVVAVFINPSNSQQIFGHSEKQRYDGWYNNMAHPDWGSVAEKVFQQEIIFGQDTKWI</sequence>
<dbReference type="EMBL" id="WJQU01000001">
    <property type="protein sequence ID" value="KAJ6648402.1"/>
    <property type="molecule type" value="Genomic_DNA"/>
</dbReference>
<evidence type="ECO:0000313" key="2">
    <source>
        <dbReference type="EMBL" id="KAJ6648402.1"/>
    </source>
</evidence>
<dbReference type="OrthoDB" id="8195738at2759"/>
<reference evidence="2" key="1">
    <citation type="submission" date="2022-07" db="EMBL/GenBank/DDBJ databases">
        <authorList>
            <person name="Trinca V."/>
            <person name="Uliana J.V.C."/>
            <person name="Torres T.T."/>
            <person name="Ward R.J."/>
            <person name="Monesi N."/>
        </authorList>
    </citation>
    <scope>NUCLEOTIDE SEQUENCE</scope>
    <source>
        <strain evidence="2">HSMRA1968</strain>
        <tissue evidence="2">Whole embryos</tissue>
    </source>
</reference>
<dbReference type="AlphaFoldDB" id="A0A9Q0NEE5"/>
<proteinExistence type="predicted"/>
<comment type="caution">
    <text evidence="2">The sequence shown here is derived from an EMBL/GenBank/DDBJ whole genome shotgun (WGS) entry which is preliminary data.</text>
</comment>